<dbReference type="SUPFAM" id="SSF46785">
    <property type="entry name" value="Winged helix' DNA-binding domain"/>
    <property type="match status" value="1"/>
</dbReference>
<dbReference type="PANTHER" id="PTHR33154">
    <property type="entry name" value="TRANSCRIPTIONAL REGULATOR, ARSR FAMILY"/>
    <property type="match status" value="1"/>
</dbReference>
<evidence type="ECO:0000256" key="3">
    <source>
        <dbReference type="ARBA" id="ARBA00023163"/>
    </source>
</evidence>
<feature type="domain" description="HTH arsR-type" evidence="5">
    <location>
        <begin position="3"/>
        <end position="97"/>
    </location>
</feature>
<evidence type="ECO:0000256" key="4">
    <source>
        <dbReference type="SAM" id="MobiDB-lite"/>
    </source>
</evidence>
<dbReference type="EMBL" id="JAFLCK010000039">
    <property type="protein sequence ID" value="MBN8662459.1"/>
    <property type="molecule type" value="Genomic_DNA"/>
</dbReference>
<organism evidence="6 7">
    <name type="scientific">Candidatus Obscuribacter phosphatis</name>
    <dbReference type="NCBI Taxonomy" id="1906157"/>
    <lineage>
        <taxon>Bacteria</taxon>
        <taxon>Bacillati</taxon>
        <taxon>Candidatus Melainabacteria</taxon>
        <taxon>Candidatus Obscuribacterales</taxon>
        <taxon>Candidatus Obscuribacteraceae</taxon>
        <taxon>Candidatus Obscuribacter</taxon>
    </lineage>
</organism>
<dbReference type="Pfam" id="PF12840">
    <property type="entry name" value="HTH_20"/>
    <property type="match status" value="1"/>
</dbReference>
<dbReference type="InterPro" id="IPR036388">
    <property type="entry name" value="WH-like_DNA-bd_sf"/>
</dbReference>
<dbReference type="GO" id="GO:0003700">
    <property type="term" value="F:DNA-binding transcription factor activity"/>
    <property type="evidence" value="ECO:0007669"/>
    <property type="project" value="InterPro"/>
</dbReference>
<keyword evidence="3" id="KW-0804">Transcription</keyword>
<proteinExistence type="predicted"/>
<keyword evidence="2" id="KW-0238">DNA-binding</keyword>
<name>A0A8J7P907_9BACT</name>
<sequence length="170" mass="18423">MPYRAVVSGELARLFAVLSHATRIRIIEELQKEDLTVGTLKEILGITHAAVSQQLSVLRSNQLVSEKRQGRNVFYHLRKPELAKWIMDGVQFILPDTNEVQSIVSAVESARSAWSQEQGGEGKSGAKSNAKTATTKASLKVVAKNASKSNEKTAAAKASAPAARNSPRSR</sequence>
<dbReference type="InterPro" id="IPR011991">
    <property type="entry name" value="ArsR-like_HTH"/>
</dbReference>
<accession>A0A8J7P907</accession>
<feature type="compositionally biased region" description="Low complexity" evidence="4">
    <location>
        <begin position="125"/>
        <end position="170"/>
    </location>
</feature>
<dbReference type="PRINTS" id="PR00778">
    <property type="entry name" value="HTHARSR"/>
</dbReference>
<dbReference type="SMART" id="SM00418">
    <property type="entry name" value="HTH_ARSR"/>
    <property type="match status" value="1"/>
</dbReference>
<dbReference type="CDD" id="cd00090">
    <property type="entry name" value="HTH_ARSR"/>
    <property type="match status" value="1"/>
</dbReference>
<feature type="region of interest" description="Disordered" evidence="4">
    <location>
        <begin position="114"/>
        <end position="170"/>
    </location>
</feature>
<dbReference type="PROSITE" id="PS50987">
    <property type="entry name" value="HTH_ARSR_2"/>
    <property type="match status" value="1"/>
</dbReference>
<dbReference type="Proteomes" id="UP000664277">
    <property type="component" value="Unassembled WGS sequence"/>
</dbReference>
<evidence type="ECO:0000313" key="7">
    <source>
        <dbReference type="Proteomes" id="UP000664277"/>
    </source>
</evidence>
<comment type="caution">
    <text evidence="6">The sequence shown here is derived from an EMBL/GenBank/DDBJ whole genome shotgun (WGS) entry which is preliminary data.</text>
</comment>
<dbReference type="AlphaFoldDB" id="A0A8J7P907"/>
<protein>
    <submittedName>
        <fullName evidence="6">Winged helix-turn-helix transcriptional regulator</fullName>
    </submittedName>
</protein>
<dbReference type="InterPro" id="IPR036390">
    <property type="entry name" value="WH_DNA-bd_sf"/>
</dbReference>
<reference evidence="6" key="1">
    <citation type="submission" date="2021-02" db="EMBL/GenBank/DDBJ databases">
        <title>Genome-Resolved Metagenomics of a Microbial Community Performing Photosynthetic Biological Nutrient Removal.</title>
        <authorList>
            <person name="Mcdaniel E.A."/>
        </authorList>
    </citation>
    <scope>NUCLEOTIDE SEQUENCE</scope>
    <source>
        <strain evidence="6">UWPOB_OBS1</strain>
    </source>
</reference>
<dbReference type="GO" id="GO:0003677">
    <property type="term" value="F:DNA binding"/>
    <property type="evidence" value="ECO:0007669"/>
    <property type="project" value="UniProtKB-KW"/>
</dbReference>
<evidence type="ECO:0000256" key="2">
    <source>
        <dbReference type="ARBA" id="ARBA00023125"/>
    </source>
</evidence>
<gene>
    <name evidence="6" type="ORF">J0M35_18965</name>
</gene>
<dbReference type="InterPro" id="IPR001845">
    <property type="entry name" value="HTH_ArsR_DNA-bd_dom"/>
</dbReference>
<evidence type="ECO:0000259" key="5">
    <source>
        <dbReference type="PROSITE" id="PS50987"/>
    </source>
</evidence>
<dbReference type="InterPro" id="IPR051081">
    <property type="entry name" value="HTH_MetalResp_TranReg"/>
</dbReference>
<dbReference type="PANTHER" id="PTHR33154:SF18">
    <property type="entry name" value="ARSENICAL RESISTANCE OPERON REPRESSOR"/>
    <property type="match status" value="1"/>
</dbReference>
<evidence type="ECO:0000313" key="6">
    <source>
        <dbReference type="EMBL" id="MBN8662459.1"/>
    </source>
</evidence>
<dbReference type="Gene3D" id="1.10.10.10">
    <property type="entry name" value="Winged helix-like DNA-binding domain superfamily/Winged helix DNA-binding domain"/>
    <property type="match status" value="1"/>
</dbReference>
<dbReference type="NCBIfam" id="NF033788">
    <property type="entry name" value="HTH_metalloreg"/>
    <property type="match status" value="1"/>
</dbReference>
<evidence type="ECO:0000256" key="1">
    <source>
        <dbReference type="ARBA" id="ARBA00023015"/>
    </source>
</evidence>
<keyword evidence="1" id="KW-0805">Transcription regulation</keyword>